<dbReference type="Pfam" id="PF08020">
    <property type="entry name" value="DUF1706"/>
    <property type="match status" value="1"/>
</dbReference>
<dbReference type="InterPro" id="IPR012550">
    <property type="entry name" value="DUF1706"/>
</dbReference>
<protein>
    <recommendedName>
        <fullName evidence="3">ClbS/DfsB family four-helix bundle protein</fullName>
    </recommendedName>
</protein>
<name>A0A0R2NT90_9LACO</name>
<reference evidence="1 2" key="1">
    <citation type="journal article" date="2015" name="Genome Announc.">
        <title>Expanding the biotechnology potential of lactobacilli through comparative genomics of 213 strains and associated genera.</title>
        <authorList>
            <person name="Sun Z."/>
            <person name="Harris H.M."/>
            <person name="McCann A."/>
            <person name="Guo C."/>
            <person name="Argimon S."/>
            <person name="Zhang W."/>
            <person name="Yang X."/>
            <person name="Jeffery I.B."/>
            <person name="Cooney J.C."/>
            <person name="Kagawa T.F."/>
            <person name="Liu W."/>
            <person name="Song Y."/>
            <person name="Salvetti E."/>
            <person name="Wrobel A."/>
            <person name="Rasinkangas P."/>
            <person name="Parkhill J."/>
            <person name="Rea M.C."/>
            <person name="O'Sullivan O."/>
            <person name="Ritari J."/>
            <person name="Douillard F.P."/>
            <person name="Paul Ross R."/>
            <person name="Yang R."/>
            <person name="Briner A.E."/>
            <person name="Felis G.E."/>
            <person name="de Vos W.M."/>
            <person name="Barrangou R."/>
            <person name="Klaenhammer T.R."/>
            <person name="Caufield P.W."/>
            <person name="Cui Y."/>
            <person name="Zhang H."/>
            <person name="O'Toole P.W."/>
        </authorList>
    </citation>
    <scope>NUCLEOTIDE SEQUENCE [LARGE SCALE GENOMIC DNA]</scope>
    <source>
        <strain evidence="1 2">DSM 21115</strain>
    </source>
</reference>
<gene>
    <name evidence="1" type="ORF">DY78_GL000882</name>
</gene>
<dbReference type="RefSeq" id="WP_024626295.1">
    <property type="nucleotide sequence ID" value="NZ_AYGX02000129.1"/>
</dbReference>
<dbReference type="AlphaFoldDB" id="A0A0R2NT90"/>
<dbReference type="PANTHER" id="PTHR40658:SF4">
    <property type="entry name" value="HYPOTHETICAL CYTOSOLIC PROTEIN"/>
    <property type="match status" value="1"/>
</dbReference>
<evidence type="ECO:0008006" key="3">
    <source>
        <dbReference type="Google" id="ProtNLM"/>
    </source>
</evidence>
<proteinExistence type="predicted"/>
<dbReference type="InterPro" id="IPR034660">
    <property type="entry name" value="DinB/YfiT-like"/>
</dbReference>
<comment type="caution">
    <text evidence="1">The sequence shown here is derived from an EMBL/GenBank/DDBJ whole genome shotgun (WGS) entry which is preliminary data.</text>
</comment>
<dbReference type="Gene3D" id="1.20.120.450">
    <property type="entry name" value="dinb family like domain"/>
    <property type="match status" value="1"/>
</dbReference>
<dbReference type="PANTHER" id="PTHR40658">
    <property type="match status" value="1"/>
</dbReference>
<sequence length="178" mass="20922">MARPTTKNDLIVASNNQYTALLSLIDTIPTEDCLRPFSFDITKEKQAHWRRDKTIRDVLIHVYEWHRLVLNWVNRNLAGTAQPFFPTGYNWRNYGELNQVFFEQHQKTSLAEACELLQTTHDQVMRLIETFTDEELFSKQVYPWVGGTTLGSYFVSCTASHYDWAIKKIKKYQKTLQP</sequence>
<accession>A0A0R2NT90</accession>
<evidence type="ECO:0000313" key="1">
    <source>
        <dbReference type="EMBL" id="KRO26490.1"/>
    </source>
</evidence>
<dbReference type="SUPFAM" id="SSF109854">
    <property type="entry name" value="DinB/YfiT-like putative metalloenzymes"/>
    <property type="match status" value="1"/>
</dbReference>
<dbReference type="EMBL" id="AYGX02000129">
    <property type="protein sequence ID" value="KRO26490.1"/>
    <property type="molecule type" value="Genomic_DNA"/>
</dbReference>
<keyword evidence="2" id="KW-1185">Reference proteome</keyword>
<dbReference type="PIRSF" id="PIRSF031551">
    <property type="entry name" value="DUF1706"/>
    <property type="match status" value="1"/>
</dbReference>
<evidence type="ECO:0000313" key="2">
    <source>
        <dbReference type="Proteomes" id="UP000050920"/>
    </source>
</evidence>
<organism evidence="1 2">
    <name type="scientific">Lactiplantibacillus fabifermentans DSM 21115</name>
    <dbReference type="NCBI Taxonomy" id="1413187"/>
    <lineage>
        <taxon>Bacteria</taxon>
        <taxon>Bacillati</taxon>
        <taxon>Bacillota</taxon>
        <taxon>Bacilli</taxon>
        <taxon>Lactobacillales</taxon>
        <taxon>Lactobacillaceae</taxon>
        <taxon>Lactiplantibacillus</taxon>
    </lineage>
</organism>
<dbReference type="Proteomes" id="UP000050920">
    <property type="component" value="Unassembled WGS sequence"/>
</dbReference>